<feature type="site" description="Transition state stabilizer" evidence="19">
    <location>
        <position position="68"/>
    </location>
</feature>
<dbReference type="SUPFAM" id="SSF48113">
    <property type="entry name" value="Heme-dependent peroxidases"/>
    <property type="match status" value="1"/>
</dbReference>
<feature type="binding site" evidence="17">
    <location>
        <position position="169"/>
    </location>
    <ligand>
        <name>substrate</name>
    </ligand>
</feature>
<dbReference type="GO" id="GO:0020037">
    <property type="term" value="F:heme binding"/>
    <property type="evidence" value="ECO:0007669"/>
    <property type="project" value="UniProtKB-UniRule"/>
</dbReference>
<dbReference type="GO" id="GO:0042744">
    <property type="term" value="P:hydrogen peroxide catabolic process"/>
    <property type="evidence" value="ECO:0007669"/>
    <property type="project" value="UniProtKB-KW"/>
</dbReference>
<evidence type="ECO:0000256" key="3">
    <source>
        <dbReference type="ARBA" id="ARBA00004613"/>
    </source>
</evidence>
<dbReference type="GO" id="GO:0140825">
    <property type="term" value="F:lactoperoxidase activity"/>
    <property type="evidence" value="ECO:0007669"/>
    <property type="project" value="UniProtKB-EC"/>
</dbReference>
<evidence type="ECO:0000256" key="17">
    <source>
        <dbReference type="PIRSR" id="PIRSR600823-2"/>
    </source>
</evidence>
<feature type="binding site" description="axial binding residue" evidence="18">
    <location>
        <position position="199"/>
    </location>
    <ligand>
        <name>heme b</name>
        <dbReference type="ChEBI" id="CHEBI:60344"/>
    </ligand>
    <ligandPart>
        <name>Fe</name>
        <dbReference type="ChEBI" id="CHEBI:18248"/>
    </ligandPart>
</feature>
<organism evidence="23 24">
    <name type="scientific">Cinchona calisaya</name>
    <dbReference type="NCBI Taxonomy" id="153742"/>
    <lineage>
        <taxon>Eukaryota</taxon>
        <taxon>Viridiplantae</taxon>
        <taxon>Streptophyta</taxon>
        <taxon>Embryophyta</taxon>
        <taxon>Tracheophyta</taxon>
        <taxon>Spermatophyta</taxon>
        <taxon>Magnoliopsida</taxon>
        <taxon>eudicotyledons</taxon>
        <taxon>Gunneridae</taxon>
        <taxon>Pentapetalae</taxon>
        <taxon>asterids</taxon>
        <taxon>lamiids</taxon>
        <taxon>Gentianales</taxon>
        <taxon>Rubiaceae</taxon>
        <taxon>Cinchonoideae</taxon>
        <taxon>Cinchoneae</taxon>
        <taxon>Cinchona</taxon>
    </lineage>
</organism>
<feature type="binding site" evidence="18">
    <location>
        <position position="95"/>
    </location>
    <ligand>
        <name>Ca(2+)</name>
        <dbReference type="ChEBI" id="CHEBI:29108"/>
        <label>1</label>
    </ligand>
</feature>
<dbReference type="PRINTS" id="PR00458">
    <property type="entry name" value="PEROXIDASE"/>
</dbReference>
<protein>
    <recommendedName>
        <fullName evidence="4 21">Peroxidase</fullName>
        <ecNumber evidence="4 21">1.11.1.7</ecNumber>
    </recommendedName>
</protein>
<evidence type="ECO:0000256" key="21">
    <source>
        <dbReference type="RuleBase" id="RU362060"/>
    </source>
</evidence>
<feature type="disulfide bond" evidence="20">
    <location>
        <begin position="39"/>
        <end position="121"/>
    </location>
</feature>
<evidence type="ECO:0000256" key="12">
    <source>
        <dbReference type="ARBA" id="ARBA00023004"/>
    </source>
</evidence>
<feature type="binding site" evidence="18">
    <location>
        <position position="73"/>
    </location>
    <ligand>
        <name>Ca(2+)</name>
        <dbReference type="ChEBI" id="CHEBI:29108"/>
        <label>1</label>
    </ligand>
</feature>
<dbReference type="InterPro" id="IPR002016">
    <property type="entry name" value="Haem_peroxidase"/>
</dbReference>
<name>A0ABD2YSF4_9GENT</name>
<evidence type="ECO:0000256" key="4">
    <source>
        <dbReference type="ARBA" id="ARBA00012313"/>
    </source>
</evidence>
<dbReference type="Proteomes" id="UP001630127">
    <property type="component" value="Unassembled WGS sequence"/>
</dbReference>
<feature type="binding site" evidence="18">
    <location>
        <position position="78"/>
    </location>
    <ligand>
        <name>Ca(2+)</name>
        <dbReference type="ChEBI" id="CHEBI:29108"/>
        <label>1</label>
    </ligand>
</feature>
<dbReference type="PANTHER" id="PTHR31235">
    <property type="entry name" value="PEROXIDASE 25-RELATED"/>
    <property type="match status" value="1"/>
</dbReference>
<dbReference type="PROSITE" id="PS50873">
    <property type="entry name" value="PEROXIDASE_4"/>
    <property type="match status" value="1"/>
</dbReference>
<dbReference type="InterPro" id="IPR010255">
    <property type="entry name" value="Haem_peroxidase_sf"/>
</dbReference>
<feature type="binding site" evidence="18">
    <location>
        <position position="82"/>
    </location>
    <ligand>
        <name>Ca(2+)</name>
        <dbReference type="ChEBI" id="CHEBI:29108"/>
        <label>1</label>
    </ligand>
</feature>
<feature type="disulfide bond" evidence="20">
    <location>
        <begin position="127"/>
        <end position="351"/>
    </location>
</feature>
<evidence type="ECO:0000313" key="24">
    <source>
        <dbReference type="Proteomes" id="UP001630127"/>
    </source>
</evidence>
<comment type="function">
    <text evidence="2">Removal of H(2)O(2), oxidation of toxic reductants, biosynthesis and degradation of lignin, suberization, auxin catabolism, response to environmental stresses such as wounding, pathogen attack and oxidative stress. These functions might be dependent on each isozyme/isoform in each plant tissue.</text>
</comment>
<proteinExistence type="inferred from homology"/>
<keyword evidence="24" id="KW-1185">Reference proteome</keyword>
<keyword evidence="13 20" id="KW-1015">Disulfide bond</keyword>
<evidence type="ECO:0000256" key="10">
    <source>
        <dbReference type="ARBA" id="ARBA00022837"/>
    </source>
</evidence>
<comment type="catalytic activity">
    <reaction evidence="1 21">
        <text>2 a phenolic donor + H2O2 = 2 a phenolic radical donor + 2 H2O</text>
        <dbReference type="Rhea" id="RHEA:56136"/>
        <dbReference type="ChEBI" id="CHEBI:15377"/>
        <dbReference type="ChEBI" id="CHEBI:16240"/>
        <dbReference type="ChEBI" id="CHEBI:139520"/>
        <dbReference type="ChEBI" id="CHEBI:139521"/>
        <dbReference type="EC" id="1.11.1.7"/>
    </reaction>
</comment>
<evidence type="ECO:0000256" key="11">
    <source>
        <dbReference type="ARBA" id="ARBA00023002"/>
    </source>
</evidence>
<dbReference type="InterPro" id="IPR000823">
    <property type="entry name" value="Peroxidase_pln"/>
</dbReference>
<evidence type="ECO:0000256" key="18">
    <source>
        <dbReference type="PIRSR" id="PIRSR600823-3"/>
    </source>
</evidence>
<reference evidence="23 24" key="1">
    <citation type="submission" date="2024-11" db="EMBL/GenBank/DDBJ databases">
        <title>A near-complete genome assembly of Cinchona calisaya.</title>
        <authorList>
            <person name="Lian D.C."/>
            <person name="Zhao X.W."/>
            <person name="Wei L."/>
        </authorList>
    </citation>
    <scope>NUCLEOTIDE SEQUENCE [LARGE SCALE GENOMIC DNA]</scope>
    <source>
        <tissue evidence="23">Nenye</tissue>
    </source>
</reference>
<dbReference type="Pfam" id="PF00141">
    <property type="entry name" value="peroxidase"/>
    <property type="match status" value="1"/>
</dbReference>
<dbReference type="Gene3D" id="1.10.520.10">
    <property type="match status" value="1"/>
</dbReference>
<keyword evidence="12 18" id="KW-0408">Iron</keyword>
<comment type="similarity">
    <text evidence="21">Belongs to the peroxidase family. Classical plant (class III) peroxidase subfamily.</text>
</comment>
<dbReference type="EC" id="1.11.1.7" evidence="4 21"/>
<comment type="cofactor">
    <cofactor evidence="18 21">
        <name>heme b</name>
        <dbReference type="ChEBI" id="CHEBI:60344"/>
    </cofactor>
    <text evidence="18 21">Binds 1 heme b (iron(II)-protoporphyrin IX) group per subunit.</text>
</comment>
<evidence type="ECO:0000256" key="20">
    <source>
        <dbReference type="PIRSR" id="PIRSR600823-5"/>
    </source>
</evidence>
<feature type="signal peptide" evidence="21">
    <location>
        <begin position="1"/>
        <end position="22"/>
    </location>
</feature>
<feature type="domain" description="Plant heme peroxidase family profile" evidence="22">
    <location>
        <begin position="29"/>
        <end position="355"/>
    </location>
</feature>
<keyword evidence="11 21" id="KW-0560">Oxidoreductase</keyword>
<dbReference type="InterPro" id="IPR033905">
    <property type="entry name" value="Secretory_peroxidase"/>
</dbReference>
<comment type="caution">
    <text evidence="23">The sequence shown here is derived from an EMBL/GenBank/DDBJ whole genome shotgun (WGS) entry which is preliminary data.</text>
</comment>
<dbReference type="FunFam" id="1.10.520.10:FF:000006">
    <property type="entry name" value="Peroxidase"/>
    <property type="match status" value="1"/>
</dbReference>
<evidence type="ECO:0000259" key="22">
    <source>
        <dbReference type="PROSITE" id="PS50873"/>
    </source>
</evidence>
<dbReference type="Gene3D" id="1.10.420.10">
    <property type="entry name" value="Peroxidase, domain 2"/>
    <property type="match status" value="1"/>
</dbReference>
<dbReference type="PRINTS" id="PR00461">
    <property type="entry name" value="PLPEROXIDASE"/>
</dbReference>
<feature type="active site" description="Proton acceptor" evidence="16">
    <location>
        <position position="72"/>
    </location>
</feature>
<keyword evidence="5 21" id="KW-0964">Secreted</keyword>
<evidence type="ECO:0000256" key="1">
    <source>
        <dbReference type="ARBA" id="ARBA00000189"/>
    </source>
</evidence>
<feature type="binding site" evidence="18">
    <location>
        <position position="80"/>
    </location>
    <ligand>
        <name>Ca(2+)</name>
        <dbReference type="ChEBI" id="CHEBI:29108"/>
        <label>1</label>
    </ligand>
</feature>
<evidence type="ECO:0000256" key="16">
    <source>
        <dbReference type="PIRSR" id="PIRSR600823-1"/>
    </source>
</evidence>
<evidence type="ECO:0000256" key="9">
    <source>
        <dbReference type="ARBA" id="ARBA00022729"/>
    </source>
</evidence>
<evidence type="ECO:0000256" key="5">
    <source>
        <dbReference type="ARBA" id="ARBA00022525"/>
    </source>
</evidence>
<evidence type="ECO:0000256" key="8">
    <source>
        <dbReference type="ARBA" id="ARBA00022723"/>
    </source>
</evidence>
<dbReference type="GO" id="GO:0046872">
    <property type="term" value="F:metal ion binding"/>
    <property type="evidence" value="ECO:0007669"/>
    <property type="project" value="UniProtKB-UniRule"/>
</dbReference>
<gene>
    <name evidence="23" type="ORF">ACH5RR_029289</name>
</gene>
<dbReference type="EMBL" id="JBJUIK010000012">
    <property type="protein sequence ID" value="KAL3509888.1"/>
    <property type="molecule type" value="Genomic_DNA"/>
</dbReference>
<evidence type="ECO:0000256" key="7">
    <source>
        <dbReference type="ARBA" id="ARBA00022617"/>
    </source>
</evidence>
<evidence type="ECO:0000256" key="2">
    <source>
        <dbReference type="ARBA" id="ARBA00002322"/>
    </source>
</evidence>
<evidence type="ECO:0000313" key="23">
    <source>
        <dbReference type="EMBL" id="KAL3509888.1"/>
    </source>
</evidence>
<keyword evidence="10 18" id="KW-0106">Calcium</keyword>
<evidence type="ECO:0000256" key="13">
    <source>
        <dbReference type="ARBA" id="ARBA00023157"/>
    </source>
</evidence>
<keyword evidence="7 21" id="KW-0349">Heme</keyword>
<evidence type="ECO:0000256" key="15">
    <source>
        <dbReference type="ARBA" id="ARBA00023324"/>
    </source>
</evidence>
<dbReference type="GO" id="GO:0005576">
    <property type="term" value="C:extracellular region"/>
    <property type="evidence" value="ECO:0007669"/>
    <property type="project" value="UniProtKB-SubCell"/>
</dbReference>
<evidence type="ECO:0000256" key="6">
    <source>
        <dbReference type="ARBA" id="ARBA00022559"/>
    </source>
</evidence>
<feature type="chain" id="PRO_5044527421" description="Peroxidase" evidence="21">
    <location>
        <begin position="23"/>
        <end position="358"/>
    </location>
</feature>
<keyword evidence="6 21" id="KW-0575">Peroxidase</keyword>
<keyword evidence="9 21" id="KW-0732">Signal</keyword>
<accession>A0ABD2YSF4</accession>
<sequence length="358" mass="39516">MGFNKIMKIFLVLFSLAASITTLLSEADGMRLDFYEQSCPNAEKIVMSEVQKILAQSQNKNAPAQLLRLFFHDCFIEGCDASILLTESNGTSMVERQAIPNQTLKGFEFIDIIKEELEKECPGIVSCSDILVLATRNFIILSGGPYYPVYTGRKDNNQSFFSKALSDIPRPNGNIIGTLRLFSLRGFSARETVALLGGHNIGKISCEFILPRINNNFLGLGSPDSTLPSDFLEEIKLKCLESNSSFSNSESFTESSSISESERSMAYFQELSSSPSSQSPFGTHYYRSLMIGRGLLFADQQLMANEETAKVVVEYSLDDGTAFRTDFARAMVKMSNLVSLSGLEGQVRLNCSIALKSS</sequence>
<keyword evidence="15 21" id="KW-0376">Hydrogen peroxide</keyword>
<comment type="cofactor">
    <cofactor evidence="18 21">
        <name>Ca(2+)</name>
        <dbReference type="ChEBI" id="CHEBI:29108"/>
    </cofactor>
    <text evidence="18 21">Binds 2 calcium ions per subunit.</text>
</comment>
<feature type="disulfide bond" evidence="20">
    <location>
        <begin position="74"/>
        <end position="79"/>
    </location>
</feature>
<keyword evidence="14" id="KW-0325">Glycoprotein</keyword>
<dbReference type="AlphaFoldDB" id="A0ABD2YSF4"/>
<evidence type="ECO:0000256" key="19">
    <source>
        <dbReference type="PIRSR" id="PIRSR600823-4"/>
    </source>
</evidence>
<evidence type="ECO:0000256" key="14">
    <source>
        <dbReference type="ARBA" id="ARBA00023180"/>
    </source>
</evidence>
<feature type="disulfide bond" evidence="20">
    <location>
        <begin position="206"/>
        <end position="239"/>
    </location>
</feature>
<keyword evidence="8 18" id="KW-0479">Metal-binding</keyword>
<dbReference type="GO" id="GO:0006979">
    <property type="term" value="P:response to oxidative stress"/>
    <property type="evidence" value="ECO:0007669"/>
    <property type="project" value="UniProtKB-UniRule"/>
</dbReference>
<comment type="subcellular location">
    <subcellularLocation>
        <location evidence="3 21">Secreted</location>
    </subcellularLocation>
</comment>
<dbReference type="CDD" id="cd00693">
    <property type="entry name" value="secretory_peroxidase"/>
    <property type="match status" value="1"/>
</dbReference>